<keyword evidence="1" id="KW-0472">Membrane</keyword>
<name>A0ABR9RQH0_9ACTN</name>
<keyword evidence="3" id="KW-1185">Reference proteome</keyword>
<keyword evidence="1" id="KW-0812">Transmembrane</keyword>
<dbReference type="Pfam" id="PF07332">
    <property type="entry name" value="Phage_holin_3_6"/>
    <property type="match status" value="1"/>
</dbReference>
<evidence type="ECO:0000256" key="1">
    <source>
        <dbReference type="SAM" id="Phobius"/>
    </source>
</evidence>
<keyword evidence="1" id="KW-1133">Transmembrane helix</keyword>
<gene>
    <name evidence="2" type="ORF">IEQ44_03930</name>
</gene>
<accession>A0ABR9RQH0</accession>
<dbReference type="InterPro" id="IPR009937">
    <property type="entry name" value="Phage_holin_3_6"/>
</dbReference>
<protein>
    <submittedName>
        <fullName evidence="2">Phage holin family protein</fullName>
    </submittedName>
</protein>
<organism evidence="2 3">
    <name type="scientific">Nocardioides malaquae</name>
    <dbReference type="NCBI Taxonomy" id="2773426"/>
    <lineage>
        <taxon>Bacteria</taxon>
        <taxon>Bacillati</taxon>
        <taxon>Actinomycetota</taxon>
        <taxon>Actinomycetes</taxon>
        <taxon>Propionibacteriales</taxon>
        <taxon>Nocardioidaceae</taxon>
        <taxon>Nocardioides</taxon>
    </lineage>
</organism>
<feature type="transmembrane region" description="Helical" evidence="1">
    <location>
        <begin position="52"/>
        <end position="75"/>
    </location>
</feature>
<proteinExistence type="predicted"/>
<evidence type="ECO:0000313" key="2">
    <source>
        <dbReference type="EMBL" id="MBE7323797.1"/>
    </source>
</evidence>
<sequence>MPGAPTPPPDPSTGQLVSQLSTEISRLVRDELQLAQLEVTGKAKKAGIGVGMFGAAGLVALYGLGVLLAAIVLALALVVDAWLAALIVAVVLFAIAGVAALLGKKQVSEASPPVPRQAMANVKEDIDAVRNPAQHSAAQHSAQEH</sequence>
<comment type="caution">
    <text evidence="2">The sequence shown here is derived from an EMBL/GenBank/DDBJ whole genome shotgun (WGS) entry which is preliminary data.</text>
</comment>
<dbReference type="Proteomes" id="UP000756387">
    <property type="component" value="Unassembled WGS sequence"/>
</dbReference>
<reference evidence="2 3" key="1">
    <citation type="submission" date="2020-10" db="EMBL/GenBank/DDBJ databases">
        <title>Nocardioides sp. isolated from sludge.</title>
        <authorList>
            <person name="Zhang X."/>
        </authorList>
    </citation>
    <scope>NUCLEOTIDE SEQUENCE [LARGE SCALE GENOMIC DNA]</scope>
    <source>
        <strain evidence="2 3">Y6</strain>
    </source>
</reference>
<dbReference type="EMBL" id="JADCSA010000003">
    <property type="protein sequence ID" value="MBE7323797.1"/>
    <property type="molecule type" value="Genomic_DNA"/>
</dbReference>
<feature type="transmembrane region" description="Helical" evidence="1">
    <location>
        <begin position="81"/>
        <end position="102"/>
    </location>
</feature>
<evidence type="ECO:0000313" key="3">
    <source>
        <dbReference type="Proteomes" id="UP000756387"/>
    </source>
</evidence>